<comment type="similarity">
    <text evidence="1">Belongs to the PC-esterase family.</text>
</comment>
<dbReference type="SUPFAM" id="SSF52266">
    <property type="entry name" value="SGNH hydrolase"/>
    <property type="match status" value="1"/>
</dbReference>
<feature type="region of interest" description="Disordered" evidence="2">
    <location>
        <begin position="371"/>
        <end position="393"/>
    </location>
</feature>
<organism evidence="3 4">
    <name type="scientific">Diploptera punctata</name>
    <name type="common">Pacific beetle cockroach</name>
    <dbReference type="NCBI Taxonomy" id="6984"/>
    <lineage>
        <taxon>Eukaryota</taxon>
        <taxon>Metazoa</taxon>
        <taxon>Ecdysozoa</taxon>
        <taxon>Arthropoda</taxon>
        <taxon>Hexapoda</taxon>
        <taxon>Insecta</taxon>
        <taxon>Pterygota</taxon>
        <taxon>Neoptera</taxon>
        <taxon>Polyneoptera</taxon>
        <taxon>Dictyoptera</taxon>
        <taxon>Blattodea</taxon>
        <taxon>Blaberoidea</taxon>
        <taxon>Blaberidae</taxon>
        <taxon>Diplopterinae</taxon>
        <taxon>Diploptera</taxon>
    </lineage>
</organism>
<dbReference type="PANTHER" id="PTHR14469:SF0">
    <property type="entry name" value="FAMILY WITH SEQUENCE SIMILARITY 113"/>
    <property type="match status" value="1"/>
</dbReference>
<sequence length="393" mass="45996">MSDIFTKSDALKLLQSKHIIFFGDSNFRALYKDVIWLLNHNSLITEAQLKKKLELSFEGDDLVDRSELHKGRDFKEVRNYKKHGVHIEFYFITRCYTNVIENMMKDVKEKKITAPDVIVINSLLWDITRWGPNGVTEYKDNLMKLMKLFKASLPSKTLVIWTTSLPISKSCYGGFLVKQVEFLKHTLRFEVMEANIFARQIVVSHGFDVLDLHHYLRMQIHRRTGDGIHWHPLPMRHMTNLLLTHIALSWNHPLPGNFESSMQNLLNGENQKEEPVVFPSVPVSLTDVAVSPVQLNAALSPLISRRPRRLPPRLRNQENYIPNNVPTTPYWMDTFMNEPAIRPLNLQSFMTPSNHVMNNYYMYQQFPNYQTHQPGPIHNRHNKNKKRHAPYNM</sequence>
<name>A0AAD8EHK8_DIPPU</name>
<comment type="caution">
    <text evidence="3">The sequence shown here is derived from an EMBL/GenBank/DDBJ whole genome shotgun (WGS) entry which is preliminary data.</text>
</comment>
<dbReference type="AlphaFoldDB" id="A0AAD8EHK8"/>
<evidence type="ECO:0000256" key="1">
    <source>
        <dbReference type="ARBA" id="ARBA00037957"/>
    </source>
</evidence>
<proteinExistence type="inferred from homology"/>
<reference evidence="3" key="1">
    <citation type="journal article" date="2023" name="IScience">
        <title>Live-bearing cockroach genome reveals convergent evolutionary mechanisms linked to viviparity in insects and beyond.</title>
        <authorList>
            <person name="Fouks B."/>
            <person name="Harrison M.C."/>
            <person name="Mikhailova A.A."/>
            <person name="Marchal E."/>
            <person name="English S."/>
            <person name="Carruthers M."/>
            <person name="Jennings E.C."/>
            <person name="Chiamaka E.L."/>
            <person name="Frigard R.A."/>
            <person name="Pippel M."/>
            <person name="Attardo G.M."/>
            <person name="Benoit J.B."/>
            <person name="Bornberg-Bauer E."/>
            <person name="Tobe S.S."/>
        </authorList>
    </citation>
    <scope>NUCLEOTIDE SEQUENCE</scope>
    <source>
        <strain evidence="3">Stay&amp;Tobe</strain>
    </source>
</reference>
<evidence type="ECO:0000313" key="4">
    <source>
        <dbReference type="Proteomes" id="UP001233999"/>
    </source>
</evidence>
<accession>A0AAD8EHK8</accession>
<reference evidence="3" key="2">
    <citation type="submission" date="2023-05" db="EMBL/GenBank/DDBJ databases">
        <authorList>
            <person name="Fouks B."/>
        </authorList>
    </citation>
    <scope>NUCLEOTIDE SEQUENCE</scope>
    <source>
        <strain evidence="3">Stay&amp;Tobe</strain>
        <tissue evidence="3">Testes</tissue>
    </source>
</reference>
<keyword evidence="4" id="KW-1185">Reference proteome</keyword>
<protein>
    <submittedName>
        <fullName evidence="3">Uncharacterized protein</fullName>
    </submittedName>
</protein>
<evidence type="ECO:0000313" key="3">
    <source>
        <dbReference type="EMBL" id="KAJ9590219.1"/>
    </source>
</evidence>
<dbReference type="Gene3D" id="3.40.50.1110">
    <property type="entry name" value="SGNH hydrolase"/>
    <property type="match status" value="1"/>
</dbReference>
<gene>
    <name evidence="3" type="ORF">L9F63_016669</name>
</gene>
<dbReference type="Proteomes" id="UP001233999">
    <property type="component" value="Unassembled WGS sequence"/>
</dbReference>
<dbReference type="PANTHER" id="PTHR14469">
    <property type="entry name" value="SARCOMA ANTIGEN NY-SAR-23"/>
    <property type="match status" value="1"/>
</dbReference>
<feature type="compositionally biased region" description="Basic residues" evidence="2">
    <location>
        <begin position="378"/>
        <end position="393"/>
    </location>
</feature>
<evidence type="ECO:0000256" key="2">
    <source>
        <dbReference type="SAM" id="MobiDB-lite"/>
    </source>
</evidence>
<dbReference type="EMBL" id="JASPKZ010004546">
    <property type="protein sequence ID" value="KAJ9590219.1"/>
    <property type="molecule type" value="Genomic_DNA"/>
</dbReference>
<dbReference type="InterPro" id="IPR036514">
    <property type="entry name" value="SGNH_hydro_sf"/>
</dbReference>